<evidence type="ECO:0000313" key="3">
    <source>
        <dbReference type="EMBL" id="AGL02811.1"/>
    </source>
</evidence>
<evidence type="ECO:0000313" key="4">
    <source>
        <dbReference type="Proteomes" id="UP000013520"/>
    </source>
</evidence>
<dbReference type="eggNOG" id="COG1489">
    <property type="taxonomic scope" value="Bacteria"/>
</dbReference>
<dbReference type="STRING" id="767817.Desgi_3477"/>
<dbReference type="GO" id="GO:0003677">
    <property type="term" value="F:DNA binding"/>
    <property type="evidence" value="ECO:0007669"/>
    <property type="project" value="InterPro"/>
</dbReference>
<dbReference type="InterPro" id="IPR040452">
    <property type="entry name" value="SfsA_C"/>
</dbReference>
<evidence type="ECO:0000259" key="1">
    <source>
        <dbReference type="Pfam" id="PF03749"/>
    </source>
</evidence>
<dbReference type="InterPro" id="IPR041465">
    <property type="entry name" value="SfsA_N"/>
</dbReference>
<protein>
    <submittedName>
        <fullName evidence="3">Sugar fermentation stimulation protein</fullName>
    </submittedName>
</protein>
<accession>R4KT82</accession>
<dbReference type="HOGENOM" id="CLU_1400532_0_0_9"/>
<dbReference type="CDD" id="cd22359">
    <property type="entry name" value="SfsA-like_bacterial"/>
    <property type="match status" value="1"/>
</dbReference>
<dbReference type="Gene3D" id="3.40.1350.60">
    <property type="match status" value="1"/>
</dbReference>
<dbReference type="KEGG" id="dgi:Desgi_3477"/>
<dbReference type="NCBIfam" id="TIGR00230">
    <property type="entry name" value="sfsA"/>
    <property type="match status" value="1"/>
</dbReference>
<dbReference type="Pfam" id="PF03749">
    <property type="entry name" value="SfsA"/>
    <property type="match status" value="1"/>
</dbReference>
<dbReference type="Pfam" id="PF17746">
    <property type="entry name" value="SfsA_N"/>
    <property type="match status" value="1"/>
</dbReference>
<dbReference type="InterPro" id="IPR005224">
    <property type="entry name" value="SfsA"/>
</dbReference>
<feature type="domain" description="Sugar fermentation stimulation protein C-terminal" evidence="1">
    <location>
        <begin position="63"/>
        <end position="158"/>
    </location>
</feature>
<name>R4KT82_9FIRM</name>
<dbReference type="EMBL" id="CP003273">
    <property type="protein sequence ID" value="AGL02811.1"/>
    <property type="molecule type" value="Genomic_DNA"/>
</dbReference>
<dbReference type="AlphaFoldDB" id="R4KT82"/>
<dbReference type="PANTHER" id="PTHR30545:SF2">
    <property type="entry name" value="SUGAR FERMENTATION STIMULATION PROTEIN A"/>
    <property type="match status" value="1"/>
</dbReference>
<dbReference type="Proteomes" id="UP000013520">
    <property type="component" value="Chromosome"/>
</dbReference>
<reference evidence="3 4" key="1">
    <citation type="submission" date="2012-01" db="EMBL/GenBank/DDBJ databases">
        <title>Complete sequence of Desulfotomaculum gibsoniae DSM 7213.</title>
        <authorList>
            <consortium name="US DOE Joint Genome Institute"/>
            <person name="Lucas S."/>
            <person name="Han J."/>
            <person name="Lapidus A."/>
            <person name="Cheng J.-F."/>
            <person name="Goodwin L."/>
            <person name="Pitluck S."/>
            <person name="Peters L."/>
            <person name="Ovchinnikova G."/>
            <person name="Teshima H."/>
            <person name="Detter J.C."/>
            <person name="Han C."/>
            <person name="Tapia R."/>
            <person name="Land M."/>
            <person name="Hauser L."/>
            <person name="Kyrpides N."/>
            <person name="Ivanova N."/>
            <person name="Pagani I."/>
            <person name="Parshina S."/>
            <person name="Plugge C."/>
            <person name="Muyzer G."/>
            <person name="Kuever J."/>
            <person name="Ivanova A."/>
            <person name="Nazina T."/>
            <person name="Klenk H.-P."/>
            <person name="Brambilla E."/>
            <person name="Spring S."/>
            <person name="Stams A.F."/>
            <person name="Woyke T."/>
        </authorList>
    </citation>
    <scope>NUCLEOTIDE SEQUENCE [LARGE SCALE GENOMIC DNA]</scope>
    <source>
        <strain evidence="3 4">DSM 7213</strain>
    </source>
</reference>
<gene>
    <name evidence="3" type="ORF">Desgi_3477</name>
</gene>
<keyword evidence="4" id="KW-1185">Reference proteome</keyword>
<organism evidence="3 4">
    <name type="scientific">Desulfoscipio gibsoniae DSM 7213</name>
    <dbReference type="NCBI Taxonomy" id="767817"/>
    <lineage>
        <taxon>Bacteria</taxon>
        <taxon>Bacillati</taxon>
        <taxon>Bacillota</taxon>
        <taxon>Clostridia</taxon>
        <taxon>Eubacteriales</taxon>
        <taxon>Desulfallaceae</taxon>
        <taxon>Desulfoscipio</taxon>
    </lineage>
</organism>
<dbReference type="PANTHER" id="PTHR30545">
    <property type="entry name" value="SUGAR FERMENTATION STIMULATION PROTEIN A"/>
    <property type="match status" value="1"/>
</dbReference>
<evidence type="ECO:0000259" key="2">
    <source>
        <dbReference type="Pfam" id="PF17746"/>
    </source>
</evidence>
<feature type="domain" description="SfsA N-terminal OB" evidence="2">
    <location>
        <begin position="2"/>
        <end position="59"/>
    </location>
</feature>
<sequence>MALVNLSGREVAVHVPSTGRMKELLVPGATVYLSPSSGATRRTKFTLLLVKHNDILVSVDSLIPNRLFNHAIIKGALPEFNGFTTVRREFPYRDGRIDFWLGADLNQCLVEVKSVTLVENGKALFPDAPSKRGPGISKNLRWLGTRGSGQRLFLLYKVKTQLVLGPMIFVIRFLGRLCAEPGVMMSRFMLWAAG</sequence>
<proteinExistence type="predicted"/>
<dbReference type="Gene3D" id="2.40.50.580">
    <property type="match status" value="1"/>
</dbReference>